<dbReference type="AlphaFoldDB" id="A0A1I4VA64"/>
<evidence type="ECO:0000259" key="1">
    <source>
        <dbReference type="Pfam" id="PF20172"/>
    </source>
</evidence>
<reference evidence="3" key="1">
    <citation type="submission" date="2016-10" db="EMBL/GenBank/DDBJ databases">
        <authorList>
            <person name="Varghese N."/>
            <person name="Submissions S."/>
        </authorList>
    </citation>
    <scope>NUCLEOTIDE SEQUENCE [LARGE SCALE GENOMIC DNA]</scope>
    <source>
        <strain evidence="3">BL36</strain>
    </source>
</reference>
<organism evidence="2 3">
    <name type="scientific">Methylobacterium pseudosasicola</name>
    <dbReference type="NCBI Taxonomy" id="582667"/>
    <lineage>
        <taxon>Bacteria</taxon>
        <taxon>Pseudomonadati</taxon>
        <taxon>Pseudomonadota</taxon>
        <taxon>Alphaproteobacteria</taxon>
        <taxon>Hyphomicrobiales</taxon>
        <taxon>Methylobacteriaceae</taxon>
        <taxon>Methylobacterium</taxon>
    </lineage>
</organism>
<feature type="domain" description="DUF6538" evidence="1">
    <location>
        <begin position="9"/>
        <end position="63"/>
    </location>
</feature>
<evidence type="ECO:0000313" key="3">
    <source>
        <dbReference type="Proteomes" id="UP000199048"/>
    </source>
</evidence>
<accession>A0A1I4VA64</accession>
<dbReference type="STRING" id="582667.SAMN05192568_109112"/>
<sequence length="153" mass="17112">MPRPWKHPKTGVYYLRRRVPAELVEAVGKSEEKVSLGTKDPTEAKARHFAEIYKLEERWANLRKGQQPLTGKQVQALAGDIYRAKVAEHADDPGSPETWRRLAAADRRLQDLKSRTSGKPSALRMATGWSEAEAVIRARHGEAVDAFLANKSA</sequence>
<evidence type="ECO:0000313" key="2">
    <source>
        <dbReference type="EMBL" id="SFM98082.1"/>
    </source>
</evidence>
<keyword evidence="3" id="KW-1185">Reference proteome</keyword>
<dbReference type="Pfam" id="PF20172">
    <property type="entry name" value="DUF6538"/>
    <property type="match status" value="1"/>
</dbReference>
<dbReference type="InterPro" id="IPR046668">
    <property type="entry name" value="DUF6538"/>
</dbReference>
<protein>
    <recommendedName>
        <fullName evidence="1">DUF6538 domain-containing protein</fullName>
    </recommendedName>
</protein>
<dbReference type="EMBL" id="FOTK01000091">
    <property type="protein sequence ID" value="SFM98082.1"/>
    <property type="molecule type" value="Genomic_DNA"/>
</dbReference>
<dbReference type="Proteomes" id="UP000199048">
    <property type="component" value="Unassembled WGS sequence"/>
</dbReference>
<dbReference type="RefSeq" id="WP_342030197.1">
    <property type="nucleotide sequence ID" value="NZ_FOTK01000091.1"/>
</dbReference>
<gene>
    <name evidence="2" type="ORF">SAMN05192568_109112</name>
</gene>
<proteinExistence type="predicted"/>
<name>A0A1I4VA64_9HYPH</name>